<protein>
    <submittedName>
        <fullName evidence="2">Uncharacterized protein</fullName>
    </submittedName>
</protein>
<dbReference type="AlphaFoldDB" id="A0AAD9UX37"/>
<feature type="region of interest" description="Disordered" evidence="1">
    <location>
        <begin position="1"/>
        <end position="25"/>
    </location>
</feature>
<organism evidence="2 3">
    <name type="scientific">Acropora cervicornis</name>
    <name type="common">Staghorn coral</name>
    <dbReference type="NCBI Taxonomy" id="6130"/>
    <lineage>
        <taxon>Eukaryota</taxon>
        <taxon>Metazoa</taxon>
        <taxon>Cnidaria</taxon>
        <taxon>Anthozoa</taxon>
        <taxon>Hexacorallia</taxon>
        <taxon>Scleractinia</taxon>
        <taxon>Astrocoeniina</taxon>
        <taxon>Acroporidae</taxon>
        <taxon>Acropora</taxon>
    </lineage>
</organism>
<proteinExistence type="predicted"/>
<comment type="caution">
    <text evidence="2">The sequence shown here is derived from an EMBL/GenBank/DDBJ whole genome shotgun (WGS) entry which is preliminary data.</text>
</comment>
<sequence>MFRKGVSKLPPTSRGMAAESLGSPNPFPTLTVSLVTLQDKFALSDSLSEKDAKQVLSQAKWSTLRVPPNRCGIEDTGREGYGVLGQVSREAEHISIPYIGRAFQIEEVKTR</sequence>
<reference evidence="2" key="1">
    <citation type="journal article" date="2023" name="G3 (Bethesda)">
        <title>Whole genome assembly and annotation of the endangered Caribbean coral Acropora cervicornis.</title>
        <authorList>
            <person name="Selwyn J.D."/>
            <person name="Vollmer S.V."/>
        </authorList>
    </citation>
    <scope>NUCLEOTIDE SEQUENCE</scope>
    <source>
        <strain evidence="2">K2</strain>
    </source>
</reference>
<evidence type="ECO:0000256" key="1">
    <source>
        <dbReference type="SAM" id="MobiDB-lite"/>
    </source>
</evidence>
<reference evidence="2" key="2">
    <citation type="journal article" date="2023" name="Science">
        <title>Genomic signatures of disease resistance in endangered staghorn corals.</title>
        <authorList>
            <person name="Vollmer S.V."/>
            <person name="Selwyn J.D."/>
            <person name="Despard B.A."/>
            <person name="Roesel C.L."/>
        </authorList>
    </citation>
    <scope>NUCLEOTIDE SEQUENCE</scope>
    <source>
        <strain evidence="2">K2</strain>
    </source>
</reference>
<gene>
    <name evidence="2" type="ORF">P5673_025835</name>
</gene>
<evidence type="ECO:0000313" key="3">
    <source>
        <dbReference type="Proteomes" id="UP001249851"/>
    </source>
</evidence>
<evidence type="ECO:0000313" key="2">
    <source>
        <dbReference type="EMBL" id="KAK2552887.1"/>
    </source>
</evidence>
<dbReference type="EMBL" id="JARQWQ010000082">
    <property type="protein sequence ID" value="KAK2552887.1"/>
    <property type="molecule type" value="Genomic_DNA"/>
</dbReference>
<dbReference type="Proteomes" id="UP001249851">
    <property type="component" value="Unassembled WGS sequence"/>
</dbReference>
<accession>A0AAD9UX37</accession>
<keyword evidence="3" id="KW-1185">Reference proteome</keyword>
<name>A0AAD9UX37_ACRCE</name>